<keyword evidence="2" id="KW-1185">Reference proteome</keyword>
<dbReference type="SUPFAM" id="SSF49899">
    <property type="entry name" value="Concanavalin A-like lectins/glucanases"/>
    <property type="match status" value="1"/>
</dbReference>
<dbReference type="Gene3D" id="2.60.120.200">
    <property type="match status" value="1"/>
</dbReference>
<proteinExistence type="predicted"/>
<protein>
    <recommendedName>
        <fullName evidence="3">LamG domain-containing protein</fullName>
    </recommendedName>
</protein>
<comment type="caution">
    <text evidence="1">The sequence shown here is derived from an EMBL/GenBank/DDBJ whole genome shotgun (WGS) entry which is preliminary data.</text>
</comment>
<dbReference type="Pfam" id="PF13385">
    <property type="entry name" value="Laminin_G_3"/>
    <property type="match status" value="1"/>
</dbReference>
<dbReference type="OrthoDB" id="8100937at2"/>
<reference evidence="1 2" key="1">
    <citation type="submission" date="2018-11" db="EMBL/GenBank/DDBJ databases">
        <title>the genome of Mesorhizobium tamadayense DSM 28320.</title>
        <authorList>
            <person name="Gao J."/>
        </authorList>
    </citation>
    <scope>NUCLEOTIDE SEQUENCE [LARGE SCALE GENOMIC DNA]</scope>
    <source>
        <strain evidence="1 2">DSM 28320</strain>
    </source>
</reference>
<organism evidence="1 2">
    <name type="scientific">Mesorhizobium tamadayense</name>
    <dbReference type="NCBI Taxonomy" id="425306"/>
    <lineage>
        <taxon>Bacteria</taxon>
        <taxon>Pseudomonadati</taxon>
        <taxon>Pseudomonadota</taxon>
        <taxon>Alphaproteobacteria</taxon>
        <taxon>Hyphomicrobiales</taxon>
        <taxon>Phyllobacteriaceae</taxon>
        <taxon>Mesorhizobium</taxon>
    </lineage>
</organism>
<name>A0A3P3F6Q8_9HYPH</name>
<dbReference type="EMBL" id="RQXT01000044">
    <property type="protein sequence ID" value="RRH94275.1"/>
    <property type="molecule type" value="Genomic_DNA"/>
</dbReference>
<dbReference type="Proteomes" id="UP000273786">
    <property type="component" value="Unassembled WGS sequence"/>
</dbReference>
<dbReference type="AlphaFoldDB" id="A0A3P3F6Q8"/>
<gene>
    <name evidence="1" type="ORF">EH240_27775</name>
</gene>
<dbReference type="InterPro" id="IPR013320">
    <property type="entry name" value="ConA-like_dom_sf"/>
</dbReference>
<evidence type="ECO:0000313" key="2">
    <source>
        <dbReference type="Proteomes" id="UP000273786"/>
    </source>
</evidence>
<accession>A0A3P3F6Q8</accession>
<evidence type="ECO:0000313" key="1">
    <source>
        <dbReference type="EMBL" id="RRH94275.1"/>
    </source>
</evidence>
<evidence type="ECO:0008006" key="3">
    <source>
        <dbReference type="Google" id="ProtNLM"/>
    </source>
</evidence>
<sequence>MVAWSIFRRFATMSVDAWHFIAISKNSSGKIRLSLDGAFWGSATPADSSIFNSTAALEIGRSWGVANYNGWLDEIRITKGVCRYDTDGSITVPTAAFPGS</sequence>